<keyword evidence="2" id="KW-1185">Reference proteome</keyword>
<reference evidence="1 2" key="1">
    <citation type="submission" date="2018-06" db="EMBL/GenBank/DDBJ databases">
        <title>Complete Genomes of Monosporascus.</title>
        <authorList>
            <person name="Robinson A.J."/>
            <person name="Natvig D.O."/>
        </authorList>
    </citation>
    <scope>NUCLEOTIDE SEQUENCE [LARGE SCALE GENOMIC DNA]</scope>
    <source>
        <strain evidence="1 2">CBS 110550</strain>
    </source>
</reference>
<proteinExistence type="predicted"/>
<name>A0A4Q4TTM2_9PEZI</name>
<organism evidence="1 2">
    <name type="scientific">Monosporascus ibericus</name>
    <dbReference type="NCBI Taxonomy" id="155417"/>
    <lineage>
        <taxon>Eukaryota</taxon>
        <taxon>Fungi</taxon>
        <taxon>Dikarya</taxon>
        <taxon>Ascomycota</taxon>
        <taxon>Pezizomycotina</taxon>
        <taxon>Sordariomycetes</taxon>
        <taxon>Xylariomycetidae</taxon>
        <taxon>Xylariales</taxon>
        <taxon>Xylariales incertae sedis</taxon>
        <taxon>Monosporascus</taxon>
    </lineage>
</organism>
<evidence type="ECO:0000313" key="2">
    <source>
        <dbReference type="Proteomes" id="UP000293360"/>
    </source>
</evidence>
<dbReference type="EMBL" id="QJNU01000022">
    <property type="protein sequence ID" value="RYP10138.1"/>
    <property type="molecule type" value="Genomic_DNA"/>
</dbReference>
<gene>
    <name evidence="1" type="ORF">DL764_000848</name>
</gene>
<sequence length="150" mass="17152">MFLRINKVYDFFTAPILMVISVAVKVTATANRHLLNYTGSSQSILFFSAGDSRWDHLMRHLPGNDEWNAAPERDKVEIVRPDNGFRLPTVNMVQHRAFENFADPLSLPLDVELFTFDFLTRSLRGSRFMCVEKNANGDTDLDEIGRANEE</sequence>
<accession>A0A4Q4TTM2</accession>
<evidence type="ECO:0000313" key="1">
    <source>
        <dbReference type="EMBL" id="RYP10138.1"/>
    </source>
</evidence>
<dbReference type="Proteomes" id="UP000293360">
    <property type="component" value="Unassembled WGS sequence"/>
</dbReference>
<protein>
    <submittedName>
        <fullName evidence="1">Uncharacterized protein</fullName>
    </submittedName>
</protein>
<comment type="caution">
    <text evidence="1">The sequence shown here is derived from an EMBL/GenBank/DDBJ whole genome shotgun (WGS) entry which is preliminary data.</text>
</comment>
<dbReference type="AlphaFoldDB" id="A0A4Q4TTM2"/>